<evidence type="ECO:0000259" key="2">
    <source>
        <dbReference type="PROSITE" id="PS50405"/>
    </source>
</evidence>
<dbReference type="EMBL" id="JAASRM010000001">
    <property type="protein sequence ID" value="NIK88001.1"/>
    <property type="molecule type" value="Genomic_DNA"/>
</dbReference>
<evidence type="ECO:0000259" key="1">
    <source>
        <dbReference type="PROSITE" id="PS50404"/>
    </source>
</evidence>
<feature type="domain" description="GST N-terminal" evidence="1">
    <location>
        <begin position="1"/>
        <end position="82"/>
    </location>
</feature>
<dbReference type="InterPro" id="IPR004045">
    <property type="entry name" value="Glutathione_S-Trfase_N"/>
</dbReference>
<dbReference type="SFLD" id="SFLDG00358">
    <property type="entry name" value="Main_(cytGST)"/>
    <property type="match status" value="1"/>
</dbReference>
<dbReference type="CDD" id="cd03057">
    <property type="entry name" value="GST_N_Beta"/>
    <property type="match status" value="1"/>
</dbReference>
<dbReference type="AlphaFoldDB" id="A0A846MXZ3"/>
<dbReference type="Gene3D" id="3.40.30.10">
    <property type="entry name" value="Glutaredoxin"/>
    <property type="match status" value="1"/>
</dbReference>
<dbReference type="PANTHER" id="PTHR44051:SF8">
    <property type="entry name" value="GLUTATHIONE S-TRANSFERASE GSTA"/>
    <property type="match status" value="1"/>
</dbReference>
<protein>
    <submittedName>
        <fullName evidence="3">Glutathione S-transferase</fullName>
    </submittedName>
</protein>
<dbReference type="PROSITE" id="PS50404">
    <property type="entry name" value="GST_NTER"/>
    <property type="match status" value="1"/>
</dbReference>
<proteinExistence type="predicted"/>
<dbReference type="PANTHER" id="PTHR44051">
    <property type="entry name" value="GLUTATHIONE S-TRANSFERASE-RELATED"/>
    <property type="match status" value="1"/>
</dbReference>
<reference evidence="3 4" key="1">
    <citation type="submission" date="2020-03" db="EMBL/GenBank/DDBJ databases">
        <title>Genomic Encyclopedia of Type Strains, Phase IV (KMG-IV): sequencing the most valuable type-strain genomes for metagenomic binning, comparative biology and taxonomic classification.</title>
        <authorList>
            <person name="Goeker M."/>
        </authorList>
    </citation>
    <scope>NUCLEOTIDE SEQUENCE [LARGE SCALE GENOMIC DNA]</scope>
    <source>
        <strain evidence="3 4">DSM 19867</strain>
    </source>
</reference>
<keyword evidence="4" id="KW-1185">Reference proteome</keyword>
<dbReference type="SFLD" id="SFLDS00019">
    <property type="entry name" value="Glutathione_Transferase_(cytos"/>
    <property type="match status" value="1"/>
</dbReference>
<feature type="domain" description="GST C-terminal" evidence="2">
    <location>
        <begin position="88"/>
        <end position="212"/>
    </location>
</feature>
<dbReference type="InterPro" id="IPR010987">
    <property type="entry name" value="Glutathione-S-Trfase_C-like"/>
</dbReference>
<dbReference type="SUPFAM" id="SSF52833">
    <property type="entry name" value="Thioredoxin-like"/>
    <property type="match status" value="1"/>
</dbReference>
<organism evidence="3 4">
    <name type="scientific">Rhizomicrobium palustre</name>
    <dbReference type="NCBI Taxonomy" id="189966"/>
    <lineage>
        <taxon>Bacteria</taxon>
        <taxon>Pseudomonadati</taxon>
        <taxon>Pseudomonadota</taxon>
        <taxon>Alphaproteobacteria</taxon>
        <taxon>Micropepsales</taxon>
        <taxon>Micropepsaceae</taxon>
        <taxon>Rhizomicrobium</taxon>
    </lineage>
</organism>
<dbReference type="Proteomes" id="UP000570514">
    <property type="component" value="Unassembled WGS sequence"/>
</dbReference>
<dbReference type="InterPro" id="IPR036282">
    <property type="entry name" value="Glutathione-S-Trfase_C_sf"/>
</dbReference>
<dbReference type="InterPro" id="IPR040079">
    <property type="entry name" value="Glutathione_S-Trfase"/>
</dbReference>
<evidence type="ECO:0000313" key="4">
    <source>
        <dbReference type="Proteomes" id="UP000570514"/>
    </source>
</evidence>
<sequence length="212" mass="23690">MTYILYGDKGSGAFAVEAVLAEAGLDYAFSEISLEKEEQRTEEFRALNPSGKVPALKLPSGEIVTETAALMLLIATRHPEANLLPPVESPDYAQALRWLAFMASEVYPPVEIADYPERFVPDHKGAAVLKLAAKRRIRERMEAVEAAASEGPWFFASGFSLVDIYATMFSRWRECRAEGWREAHIPKICAIAAALKERPRLTAVFQKHFWMG</sequence>
<dbReference type="Gene3D" id="1.20.1050.10">
    <property type="match status" value="1"/>
</dbReference>
<name>A0A846MXZ3_9PROT</name>
<evidence type="ECO:0000313" key="3">
    <source>
        <dbReference type="EMBL" id="NIK88001.1"/>
    </source>
</evidence>
<accession>A0A846MXZ3</accession>
<comment type="caution">
    <text evidence="3">The sequence shown here is derived from an EMBL/GenBank/DDBJ whole genome shotgun (WGS) entry which is preliminary data.</text>
</comment>
<dbReference type="RefSeq" id="WP_167082071.1">
    <property type="nucleotide sequence ID" value="NZ_BAAADC010000001.1"/>
</dbReference>
<keyword evidence="3" id="KW-0808">Transferase</keyword>
<dbReference type="InterPro" id="IPR036249">
    <property type="entry name" value="Thioredoxin-like_sf"/>
</dbReference>
<dbReference type="Pfam" id="PF13409">
    <property type="entry name" value="GST_N_2"/>
    <property type="match status" value="1"/>
</dbReference>
<dbReference type="GO" id="GO:0016740">
    <property type="term" value="F:transferase activity"/>
    <property type="evidence" value="ECO:0007669"/>
    <property type="project" value="UniProtKB-KW"/>
</dbReference>
<dbReference type="SUPFAM" id="SSF47616">
    <property type="entry name" value="GST C-terminal domain-like"/>
    <property type="match status" value="1"/>
</dbReference>
<gene>
    <name evidence="3" type="ORF">FHS83_001319</name>
</gene>
<dbReference type="PROSITE" id="PS50405">
    <property type="entry name" value="GST_CTER"/>
    <property type="match status" value="1"/>
</dbReference>